<gene>
    <name evidence="11" type="ORF">D9758_016419</name>
</gene>
<evidence type="ECO:0000256" key="1">
    <source>
        <dbReference type="ARBA" id="ARBA00010609"/>
    </source>
</evidence>
<dbReference type="EMBL" id="JAACJM010000121">
    <property type="protein sequence ID" value="KAF5344658.1"/>
    <property type="molecule type" value="Genomic_DNA"/>
</dbReference>
<dbReference type="InterPro" id="IPR002355">
    <property type="entry name" value="Cu_oxidase_Cu_BS"/>
</dbReference>
<dbReference type="GO" id="GO:0016491">
    <property type="term" value="F:oxidoreductase activity"/>
    <property type="evidence" value="ECO:0007669"/>
    <property type="project" value="UniProtKB-KW"/>
</dbReference>
<evidence type="ECO:0000313" key="11">
    <source>
        <dbReference type="EMBL" id="KAF5344658.1"/>
    </source>
</evidence>
<dbReference type="InterPro" id="IPR033138">
    <property type="entry name" value="Cu_oxidase_CS"/>
</dbReference>
<evidence type="ECO:0000256" key="2">
    <source>
        <dbReference type="ARBA" id="ARBA00022723"/>
    </source>
</evidence>
<feature type="domain" description="Plastocyanin-like" evidence="8">
    <location>
        <begin position="161"/>
        <end position="315"/>
    </location>
</feature>
<protein>
    <recommendedName>
        <fullName evidence="13">Laccase</fullName>
    </recommendedName>
</protein>
<dbReference type="InterPro" id="IPR011707">
    <property type="entry name" value="Cu-oxidase-like_N"/>
</dbReference>
<keyword evidence="3" id="KW-0560">Oxidoreductase</keyword>
<comment type="caution">
    <text evidence="11">The sequence shown here is derived from an EMBL/GenBank/DDBJ whole genome shotgun (WGS) entry which is preliminary data.</text>
</comment>
<keyword evidence="5" id="KW-1015">Disulfide bond</keyword>
<keyword evidence="12" id="KW-1185">Reference proteome</keyword>
<feature type="chain" id="PRO_5034447106" description="Laccase" evidence="7">
    <location>
        <begin position="21"/>
        <end position="549"/>
    </location>
</feature>
<organism evidence="11 12">
    <name type="scientific">Tetrapyrgos nigripes</name>
    <dbReference type="NCBI Taxonomy" id="182062"/>
    <lineage>
        <taxon>Eukaryota</taxon>
        <taxon>Fungi</taxon>
        <taxon>Dikarya</taxon>
        <taxon>Basidiomycota</taxon>
        <taxon>Agaricomycotina</taxon>
        <taxon>Agaricomycetes</taxon>
        <taxon>Agaricomycetidae</taxon>
        <taxon>Agaricales</taxon>
        <taxon>Marasmiineae</taxon>
        <taxon>Marasmiaceae</taxon>
        <taxon>Tetrapyrgos</taxon>
    </lineage>
</organism>
<sequence length="549" mass="60302">MVLSASFIFLALALSAFTSAADLNFVFNIDNSVVSPDGFDRAGVIVNGIYPGTLIQAQKDDVLHITANNNLTDPTMRRSFSIHWHGLFQMRTASEDGPAFVNQCPIAPQHSYTYDIPLNGQSGTFWYHSHLSSQYVDGLRGPLVVYDAEDPHLSLYDVDDENTIITLADWYHLPGIGIEEKFLNEAPFHEPIPDTGLINGIGRYNGGPQVPWARINVEQGKRYRLRVINISAYSAFTFSVDDHELSVIEADGISHDPVTVDGFKILVAQRYSAVLEANQPVDNYWISAPMTLQHSSDNDNLDTENVFAVLHYVGADDADPKGKPKNLATVTTATTSANVVDVAASGGLKLLDESDLHPVFNPEAPGGSGPADRVIDLNFHRDSDTGELEWTINGIKYESPDLPTLLNIIANNFSTESQFSTSEHTFVLNRDEVIELQIHGSADGHTHPFHLHGHAFSVVQAMTGAPNFVNPPQRDVVGVGGSTVIIRFKTDNPGPWFLHCHIDWHLVAGLAVVFAEAPNDQRVGPQSQIIKQEWLDLCPIYQALPADLQ</sequence>
<proteinExistence type="inferred from homology"/>
<evidence type="ECO:0000256" key="4">
    <source>
        <dbReference type="ARBA" id="ARBA00023008"/>
    </source>
</evidence>
<evidence type="ECO:0000256" key="5">
    <source>
        <dbReference type="ARBA" id="ARBA00023157"/>
    </source>
</evidence>
<dbReference type="Pfam" id="PF07731">
    <property type="entry name" value="Cu-oxidase_2"/>
    <property type="match status" value="1"/>
</dbReference>
<keyword evidence="6" id="KW-0325">Glycoprotein</keyword>
<feature type="domain" description="Plastocyanin-like" evidence="10">
    <location>
        <begin position="31"/>
        <end position="149"/>
    </location>
</feature>
<reference evidence="11 12" key="1">
    <citation type="journal article" date="2020" name="ISME J.">
        <title>Uncovering the hidden diversity of litter-decomposition mechanisms in mushroom-forming fungi.</title>
        <authorList>
            <person name="Floudas D."/>
            <person name="Bentzer J."/>
            <person name="Ahren D."/>
            <person name="Johansson T."/>
            <person name="Persson P."/>
            <person name="Tunlid A."/>
        </authorList>
    </citation>
    <scope>NUCLEOTIDE SEQUENCE [LARGE SCALE GENOMIC DNA]</scope>
    <source>
        <strain evidence="11 12">CBS 291.85</strain>
    </source>
</reference>
<dbReference type="InterPro" id="IPR011706">
    <property type="entry name" value="Cu-oxidase_C"/>
</dbReference>
<dbReference type="CDD" id="cd13903">
    <property type="entry name" value="CuRO_3_Tv-LCC_like"/>
    <property type="match status" value="1"/>
</dbReference>
<evidence type="ECO:0000313" key="12">
    <source>
        <dbReference type="Proteomes" id="UP000559256"/>
    </source>
</evidence>
<evidence type="ECO:0000256" key="6">
    <source>
        <dbReference type="ARBA" id="ARBA00023180"/>
    </source>
</evidence>
<dbReference type="InterPro" id="IPR008972">
    <property type="entry name" value="Cupredoxin"/>
</dbReference>
<dbReference type="FunFam" id="2.60.40.420:FF:000045">
    <property type="entry name" value="Laccase 2"/>
    <property type="match status" value="1"/>
</dbReference>
<dbReference type="OrthoDB" id="2121828at2759"/>
<dbReference type="GO" id="GO:0005507">
    <property type="term" value="F:copper ion binding"/>
    <property type="evidence" value="ECO:0007669"/>
    <property type="project" value="InterPro"/>
</dbReference>
<name>A0A8H5CNE2_9AGAR</name>
<dbReference type="PANTHER" id="PTHR11709">
    <property type="entry name" value="MULTI-COPPER OXIDASE"/>
    <property type="match status" value="1"/>
</dbReference>
<comment type="similarity">
    <text evidence="1">Belongs to the multicopper oxidase family.</text>
</comment>
<dbReference type="Gene3D" id="2.60.40.420">
    <property type="entry name" value="Cupredoxins - blue copper proteins"/>
    <property type="match status" value="3"/>
</dbReference>
<evidence type="ECO:0000256" key="3">
    <source>
        <dbReference type="ARBA" id="ARBA00023002"/>
    </source>
</evidence>
<dbReference type="Pfam" id="PF00394">
    <property type="entry name" value="Cu-oxidase"/>
    <property type="match status" value="1"/>
</dbReference>
<dbReference type="PROSITE" id="PS00080">
    <property type="entry name" value="MULTICOPPER_OXIDASE2"/>
    <property type="match status" value="1"/>
</dbReference>
<evidence type="ECO:0000259" key="9">
    <source>
        <dbReference type="Pfam" id="PF07731"/>
    </source>
</evidence>
<accession>A0A8H5CNE2</accession>
<dbReference type="PROSITE" id="PS00079">
    <property type="entry name" value="MULTICOPPER_OXIDASE1"/>
    <property type="match status" value="2"/>
</dbReference>
<evidence type="ECO:0000259" key="10">
    <source>
        <dbReference type="Pfam" id="PF07732"/>
    </source>
</evidence>
<dbReference type="InterPro" id="IPR001117">
    <property type="entry name" value="Cu-oxidase_2nd"/>
</dbReference>
<keyword evidence="4" id="KW-0186">Copper</keyword>
<dbReference type="PANTHER" id="PTHR11709:SF511">
    <property type="entry name" value="LACCASE"/>
    <property type="match status" value="1"/>
</dbReference>
<feature type="domain" description="Plastocyanin-like" evidence="9">
    <location>
        <begin position="399"/>
        <end position="519"/>
    </location>
</feature>
<keyword evidence="7" id="KW-0732">Signal</keyword>
<evidence type="ECO:0008006" key="13">
    <source>
        <dbReference type="Google" id="ProtNLM"/>
    </source>
</evidence>
<feature type="signal peptide" evidence="7">
    <location>
        <begin position="1"/>
        <end position="20"/>
    </location>
</feature>
<evidence type="ECO:0000256" key="7">
    <source>
        <dbReference type="SAM" id="SignalP"/>
    </source>
</evidence>
<dbReference type="AlphaFoldDB" id="A0A8H5CNE2"/>
<evidence type="ECO:0000259" key="8">
    <source>
        <dbReference type="Pfam" id="PF00394"/>
    </source>
</evidence>
<dbReference type="Pfam" id="PF07732">
    <property type="entry name" value="Cu-oxidase_3"/>
    <property type="match status" value="1"/>
</dbReference>
<keyword evidence="2" id="KW-0479">Metal-binding</keyword>
<dbReference type="Proteomes" id="UP000559256">
    <property type="component" value="Unassembled WGS sequence"/>
</dbReference>
<dbReference type="SUPFAM" id="SSF49503">
    <property type="entry name" value="Cupredoxins"/>
    <property type="match status" value="3"/>
</dbReference>
<dbReference type="InterPro" id="IPR045087">
    <property type="entry name" value="Cu-oxidase_fam"/>
</dbReference>